<feature type="compositionally biased region" description="Polar residues" evidence="1">
    <location>
        <begin position="1"/>
        <end position="13"/>
    </location>
</feature>
<evidence type="ECO:0000313" key="2">
    <source>
        <dbReference type="EMBL" id="JAH67732.1"/>
    </source>
</evidence>
<reference evidence="2" key="1">
    <citation type="submission" date="2014-11" db="EMBL/GenBank/DDBJ databases">
        <authorList>
            <person name="Amaro Gonzalez C."/>
        </authorList>
    </citation>
    <scope>NUCLEOTIDE SEQUENCE</scope>
</reference>
<dbReference type="AlphaFoldDB" id="A0A0E9UPM5"/>
<evidence type="ECO:0000256" key="1">
    <source>
        <dbReference type="SAM" id="MobiDB-lite"/>
    </source>
</evidence>
<organism evidence="2">
    <name type="scientific">Anguilla anguilla</name>
    <name type="common">European freshwater eel</name>
    <name type="synonym">Muraena anguilla</name>
    <dbReference type="NCBI Taxonomy" id="7936"/>
    <lineage>
        <taxon>Eukaryota</taxon>
        <taxon>Metazoa</taxon>
        <taxon>Chordata</taxon>
        <taxon>Craniata</taxon>
        <taxon>Vertebrata</taxon>
        <taxon>Euteleostomi</taxon>
        <taxon>Actinopterygii</taxon>
        <taxon>Neopterygii</taxon>
        <taxon>Teleostei</taxon>
        <taxon>Anguilliformes</taxon>
        <taxon>Anguillidae</taxon>
        <taxon>Anguilla</taxon>
    </lineage>
</organism>
<reference evidence="2" key="2">
    <citation type="journal article" date="2015" name="Fish Shellfish Immunol.">
        <title>Early steps in the European eel (Anguilla anguilla)-Vibrio vulnificus interaction in the gills: Role of the RtxA13 toxin.</title>
        <authorList>
            <person name="Callol A."/>
            <person name="Pajuelo D."/>
            <person name="Ebbesson L."/>
            <person name="Teles M."/>
            <person name="MacKenzie S."/>
            <person name="Amaro C."/>
        </authorList>
    </citation>
    <scope>NUCLEOTIDE SEQUENCE</scope>
</reference>
<protein>
    <submittedName>
        <fullName evidence="2">Uncharacterized protein</fullName>
    </submittedName>
</protein>
<feature type="region of interest" description="Disordered" evidence="1">
    <location>
        <begin position="1"/>
        <end position="21"/>
    </location>
</feature>
<name>A0A0E9UPM5_ANGAN</name>
<accession>A0A0E9UPM5</accession>
<proteinExistence type="predicted"/>
<dbReference type="EMBL" id="GBXM01040845">
    <property type="protein sequence ID" value="JAH67732.1"/>
    <property type="molecule type" value="Transcribed_RNA"/>
</dbReference>
<sequence length="68" mass="7915">MASMFLRSSNSCAELSPSRPESRRWWAVTHSVPLMGAWKGRVRTTFFHVSGFDVLRVLHRFSPIPKRR</sequence>